<sequence>MNRRINLPLEIVPARARHIGFLARHMRAVDRRECAAMMGRDPRGSLRHALAASTQAWTALVEGRPHAMFGLVIESALTGRGVPWFLGTDEVWRHPRALLAIGPQVLSTMHDSSPTLANLVSADNAPAIRLLQKWGFTVNQHTILVGGLAFRPFERVRLPSMQEKA</sequence>
<dbReference type="Proteomes" id="UP001187221">
    <property type="component" value="Unassembled WGS sequence"/>
</dbReference>
<organism evidence="1 2">
    <name type="scientific">Novosphingobium pituita</name>
    <dbReference type="NCBI Taxonomy" id="3056842"/>
    <lineage>
        <taxon>Bacteria</taxon>
        <taxon>Pseudomonadati</taxon>
        <taxon>Pseudomonadota</taxon>
        <taxon>Alphaproteobacteria</taxon>
        <taxon>Sphingomonadales</taxon>
        <taxon>Sphingomonadaceae</taxon>
        <taxon>Novosphingobium</taxon>
    </lineage>
</organism>
<proteinExistence type="predicted"/>
<dbReference type="EMBL" id="BTFW01000001">
    <property type="protein sequence ID" value="GMM61676.1"/>
    <property type="molecule type" value="Genomic_DNA"/>
</dbReference>
<protein>
    <recommendedName>
        <fullName evidence="3">N-acetyltransferase</fullName>
    </recommendedName>
</protein>
<dbReference type="SUPFAM" id="SSF55729">
    <property type="entry name" value="Acyl-CoA N-acyltransferases (Nat)"/>
    <property type="match status" value="1"/>
</dbReference>
<name>A0ABQ6PC74_9SPHN</name>
<accession>A0ABQ6PC74</accession>
<gene>
    <name evidence="1" type="ORF">NUTIK01_24530</name>
</gene>
<reference evidence="1 2" key="1">
    <citation type="submission" date="2023-06" db="EMBL/GenBank/DDBJ databases">
        <title>Draft genome sequence of Novosphingobium sp. strain IK01.</title>
        <authorList>
            <person name="Hatamoto M."/>
            <person name="Ikarashi T."/>
            <person name="Yamaguchi T."/>
        </authorList>
    </citation>
    <scope>NUCLEOTIDE SEQUENCE [LARGE SCALE GENOMIC DNA]</scope>
    <source>
        <strain evidence="1 2">IK01</strain>
    </source>
</reference>
<dbReference type="Gene3D" id="3.40.630.30">
    <property type="match status" value="1"/>
</dbReference>
<dbReference type="RefSeq" id="WP_317975337.1">
    <property type="nucleotide sequence ID" value="NZ_BTFW01000001.1"/>
</dbReference>
<comment type="caution">
    <text evidence="1">The sequence shown here is derived from an EMBL/GenBank/DDBJ whole genome shotgun (WGS) entry which is preliminary data.</text>
</comment>
<evidence type="ECO:0000313" key="1">
    <source>
        <dbReference type="EMBL" id="GMM61676.1"/>
    </source>
</evidence>
<dbReference type="InterPro" id="IPR016181">
    <property type="entry name" value="Acyl_CoA_acyltransferase"/>
</dbReference>
<evidence type="ECO:0000313" key="2">
    <source>
        <dbReference type="Proteomes" id="UP001187221"/>
    </source>
</evidence>
<keyword evidence="2" id="KW-1185">Reference proteome</keyword>
<evidence type="ECO:0008006" key="3">
    <source>
        <dbReference type="Google" id="ProtNLM"/>
    </source>
</evidence>